<evidence type="ECO:0000259" key="3">
    <source>
        <dbReference type="PROSITE" id="PS51186"/>
    </source>
</evidence>
<dbReference type="CDD" id="cd04301">
    <property type="entry name" value="NAT_SF"/>
    <property type="match status" value="1"/>
</dbReference>
<keyword evidence="1" id="KW-0808">Transferase</keyword>
<dbReference type="Proteomes" id="UP001596053">
    <property type="component" value="Unassembled WGS sequence"/>
</dbReference>
<dbReference type="EMBL" id="JBHSLW010000052">
    <property type="protein sequence ID" value="MFC5422843.1"/>
    <property type="molecule type" value="Genomic_DNA"/>
</dbReference>
<keyword evidence="5" id="KW-1185">Reference proteome</keyword>
<reference evidence="5" key="1">
    <citation type="journal article" date="2019" name="Int. J. Syst. Evol. Microbiol.">
        <title>The Global Catalogue of Microorganisms (GCM) 10K type strain sequencing project: providing services to taxonomists for standard genome sequencing and annotation.</title>
        <authorList>
            <consortium name="The Broad Institute Genomics Platform"/>
            <consortium name="The Broad Institute Genome Sequencing Center for Infectious Disease"/>
            <person name="Wu L."/>
            <person name="Ma J."/>
        </authorList>
    </citation>
    <scope>NUCLEOTIDE SEQUENCE [LARGE SCALE GENOMIC DNA]</scope>
    <source>
        <strain evidence="5">NCAIM B.01391</strain>
    </source>
</reference>
<feature type="domain" description="N-acetyltransferase" evidence="3">
    <location>
        <begin position="6"/>
        <end position="155"/>
    </location>
</feature>
<dbReference type="PANTHER" id="PTHR43877:SF2">
    <property type="entry name" value="AMINOALKYLPHOSPHONATE N-ACETYLTRANSFERASE-RELATED"/>
    <property type="match status" value="1"/>
</dbReference>
<evidence type="ECO:0000313" key="5">
    <source>
        <dbReference type="Proteomes" id="UP001596053"/>
    </source>
</evidence>
<name>A0ABW0J030_9HYPH</name>
<evidence type="ECO:0000313" key="4">
    <source>
        <dbReference type="EMBL" id="MFC5422843.1"/>
    </source>
</evidence>
<keyword evidence="2" id="KW-0012">Acyltransferase</keyword>
<dbReference type="RefSeq" id="WP_377801070.1">
    <property type="nucleotide sequence ID" value="NZ_JBHSLW010000052.1"/>
</dbReference>
<evidence type="ECO:0000256" key="1">
    <source>
        <dbReference type="ARBA" id="ARBA00022679"/>
    </source>
</evidence>
<dbReference type="PANTHER" id="PTHR43877">
    <property type="entry name" value="AMINOALKYLPHOSPHONATE N-ACETYLTRANSFERASE-RELATED-RELATED"/>
    <property type="match status" value="1"/>
</dbReference>
<dbReference type="PROSITE" id="PS51186">
    <property type="entry name" value="GNAT"/>
    <property type="match status" value="1"/>
</dbReference>
<dbReference type="Pfam" id="PF00583">
    <property type="entry name" value="Acetyltransf_1"/>
    <property type="match status" value="1"/>
</dbReference>
<accession>A0ABW0J030</accession>
<dbReference type="InterPro" id="IPR050832">
    <property type="entry name" value="Bact_Acetyltransf"/>
</dbReference>
<dbReference type="InterPro" id="IPR016181">
    <property type="entry name" value="Acyl_CoA_acyltransferase"/>
</dbReference>
<dbReference type="Gene3D" id="3.40.630.30">
    <property type="match status" value="1"/>
</dbReference>
<organism evidence="4 5">
    <name type="scientific">Bosea eneae</name>
    <dbReference type="NCBI Taxonomy" id="151454"/>
    <lineage>
        <taxon>Bacteria</taxon>
        <taxon>Pseudomonadati</taxon>
        <taxon>Pseudomonadota</taxon>
        <taxon>Alphaproteobacteria</taxon>
        <taxon>Hyphomicrobiales</taxon>
        <taxon>Boseaceae</taxon>
        <taxon>Bosea</taxon>
    </lineage>
</organism>
<sequence>MAELNVTLRAGARDDVEAVKRLLDRSWLTTWAPELPLAAVARFAAQDGARAYVEAMVESFELAVAPDGRIVGMLHLHGDELSAMHVDPAFQGLGVGRVLLDRAEAALLDRSAQPRLEVDLSNTRALAIYRRRGWREVRRFVGDECGAPVEIAELVLVAGTRVISSGKANSSDPPGNASTERP</sequence>
<proteinExistence type="predicted"/>
<dbReference type="SUPFAM" id="SSF55729">
    <property type="entry name" value="Acyl-CoA N-acyltransferases (Nat)"/>
    <property type="match status" value="1"/>
</dbReference>
<protein>
    <submittedName>
        <fullName evidence="4">GNAT family N-acetyltransferase</fullName>
    </submittedName>
</protein>
<gene>
    <name evidence="4" type="ORF">ACFPOB_25120</name>
</gene>
<dbReference type="InterPro" id="IPR000182">
    <property type="entry name" value="GNAT_dom"/>
</dbReference>
<comment type="caution">
    <text evidence="4">The sequence shown here is derived from an EMBL/GenBank/DDBJ whole genome shotgun (WGS) entry which is preliminary data.</text>
</comment>
<evidence type="ECO:0000256" key="2">
    <source>
        <dbReference type="ARBA" id="ARBA00023315"/>
    </source>
</evidence>